<reference evidence="11 12" key="1">
    <citation type="submission" date="2020-08" db="EMBL/GenBank/DDBJ databases">
        <title>Sequencing the genomes of 1000 actinobacteria strains.</title>
        <authorList>
            <person name="Klenk H.-P."/>
        </authorList>
    </citation>
    <scope>NUCLEOTIDE SEQUENCE [LARGE SCALE GENOMIC DNA]</scope>
    <source>
        <strain evidence="11 12">DSM 45486</strain>
    </source>
</reference>
<evidence type="ECO:0000256" key="8">
    <source>
        <dbReference type="SAM" id="MobiDB-lite"/>
    </source>
</evidence>
<protein>
    <recommendedName>
        <fullName evidence="10">Peptidase S8/S53 domain-containing protein</fullName>
    </recommendedName>
</protein>
<dbReference type="PROSITE" id="PS51892">
    <property type="entry name" value="SUBTILASE"/>
    <property type="match status" value="1"/>
</dbReference>
<feature type="signal peptide" evidence="9">
    <location>
        <begin position="1"/>
        <end position="24"/>
    </location>
</feature>
<dbReference type="CDD" id="cd07487">
    <property type="entry name" value="Peptidases_S8_1"/>
    <property type="match status" value="1"/>
</dbReference>
<keyword evidence="3 6" id="KW-0378">Hydrolase</keyword>
<evidence type="ECO:0000313" key="11">
    <source>
        <dbReference type="EMBL" id="MBB5801831.1"/>
    </source>
</evidence>
<dbReference type="InterPro" id="IPR000209">
    <property type="entry name" value="Peptidase_S8/S53_dom"/>
</dbReference>
<organism evidence="11 12">
    <name type="scientific">Saccharothrix ecbatanensis</name>
    <dbReference type="NCBI Taxonomy" id="1105145"/>
    <lineage>
        <taxon>Bacteria</taxon>
        <taxon>Bacillati</taxon>
        <taxon>Actinomycetota</taxon>
        <taxon>Actinomycetes</taxon>
        <taxon>Pseudonocardiales</taxon>
        <taxon>Pseudonocardiaceae</taxon>
        <taxon>Saccharothrix</taxon>
    </lineage>
</organism>
<dbReference type="InterPro" id="IPR036852">
    <property type="entry name" value="Peptidase_S8/S53_dom_sf"/>
</dbReference>
<name>A0A7W9HH32_9PSEU</name>
<dbReference type="Gene3D" id="3.40.50.200">
    <property type="entry name" value="Peptidase S8/S53 domain"/>
    <property type="match status" value="1"/>
</dbReference>
<evidence type="ECO:0000256" key="5">
    <source>
        <dbReference type="PIRSR" id="PIRSR615500-1"/>
    </source>
</evidence>
<dbReference type="InterPro" id="IPR023828">
    <property type="entry name" value="Peptidase_S8_Ser-AS"/>
</dbReference>
<dbReference type="PROSITE" id="PS00138">
    <property type="entry name" value="SUBTILASE_SER"/>
    <property type="match status" value="1"/>
</dbReference>
<evidence type="ECO:0000256" key="2">
    <source>
        <dbReference type="ARBA" id="ARBA00022670"/>
    </source>
</evidence>
<keyword evidence="12" id="KW-1185">Reference proteome</keyword>
<dbReference type="EMBL" id="JACHMO010000001">
    <property type="protein sequence ID" value="MBB5801831.1"/>
    <property type="molecule type" value="Genomic_DNA"/>
</dbReference>
<evidence type="ECO:0000313" key="12">
    <source>
        <dbReference type="Proteomes" id="UP000552097"/>
    </source>
</evidence>
<dbReference type="PROSITE" id="PS00136">
    <property type="entry name" value="SUBTILASE_ASP"/>
    <property type="match status" value="1"/>
</dbReference>
<feature type="active site" description="Charge relay system" evidence="5 6">
    <location>
        <position position="247"/>
    </location>
</feature>
<feature type="chain" id="PRO_5031531758" description="Peptidase S8/S53 domain-containing protein" evidence="9">
    <location>
        <begin position="25"/>
        <end position="1093"/>
    </location>
</feature>
<accession>A0A7W9HH32</accession>
<dbReference type="PROSITE" id="PS00137">
    <property type="entry name" value="SUBTILASE_HIS"/>
    <property type="match status" value="1"/>
</dbReference>
<dbReference type="GO" id="GO:0004252">
    <property type="term" value="F:serine-type endopeptidase activity"/>
    <property type="evidence" value="ECO:0007669"/>
    <property type="project" value="UniProtKB-UniRule"/>
</dbReference>
<feature type="region of interest" description="Disordered" evidence="8">
    <location>
        <begin position="372"/>
        <end position="391"/>
    </location>
</feature>
<comment type="caution">
    <text evidence="11">The sequence shown here is derived from an EMBL/GenBank/DDBJ whole genome shotgun (WGS) entry which is preliminary data.</text>
</comment>
<sequence>MRRSTAAVVTMVAAAVVGTPPADAAEPPPAVVGAAEQRWVTLVTGDRVLVDGPAGGEQVVRVIAGEGRADITFARDVKPGAVHVIPSDAAPLVAAGRVDRRLFDVSLLAGAGYDDVNRTNVPLVVTHAPGARTSVATGVHLTSLGATAVEVAKADTARFWDSVTGTGQRALAAGVTKVWLDGPVQPSLDRSVPQIGTPAAWAAGLTGAGVTVAVLDTGVDAAHPDLADAVVGAQDFTGSGPGDRIGHGTHVAGIVTGNGAASGGRHRGVAPDAKLLDAKVISDDGYGQESWVIAGMEWAVAQHADVVNMSLGSGMPSDGADPMSQAVDRLTAETGTLFVVASGNSGPFEQSVESPGAADAALTVGAVDRDDTLAPFSGRGPRTGDDAVKPDITAPGVDIVAPLADGSRLAEQFPAVDGRYVALSGTSMATPHVAGAAALLVGGHPAWDADELKPVLMGSAVPKDGSSVHEQGAGRIDVARAVAQQVHATPASIGHGVIPWPHDDDQPLPTTLTYRNTGAEPVTLDLSVDVRGPDGAPVPGRMFTLDRTSATVPSGGSVDVVLTVDTSVSAPYGAYEGQVVATGGQTSVRTPIAVTREAESYDVKLTMVDRAGNPTPDYYVRFVDLAVQDEVTPYHESGTVVTRLPAGTHFLHAMIRSFDGTWINSLIAEPTVVVDRDTSLVLDAREALPIGVELDEPDAESATGEVSALRTAAWGPTGEIHIGDPDHIHVRPSSTTAPAGQFTSSVQIEAARPDGSGRFTGSPYLYHVKWSQDGRVPGDLVRRVRDSELATEHTRIAASAPDQWAAKDFLVDLKTPATLTERYSPGFAWSPALYLYGAPPPPSPDTFRLPSARISGAPVTFRPGEHRVQRWNVGVFGPAFADDPVLQTRGPHVRRAGDTIDYNLWLFTDQGATHSGIAYQRTGPTRLFRDGQLVGTSGTGGSFTVPPEEATYRLEADHAQTVATVSTNVTAAWTFRSGHVPGAEPAALPLMAVRFAPDLDEHNQARSGRLFTVPVSVQRQAGASSATLRNLTVQVSYDDGGTWRPATVTGWGSRQAVVLHHPHGAGAVSLKARASDSEGNTVEQTIIRAYTLT</sequence>
<evidence type="ECO:0000256" key="1">
    <source>
        <dbReference type="ARBA" id="ARBA00011073"/>
    </source>
</evidence>
<dbReference type="InterPro" id="IPR022398">
    <property type="entry name" value="Peptidase_S8_His-AS"/>
</dbReference>
<comment type="similarity">
    <text evidence="1 6 7">Belongs to the peptidase S8 family.</text>
</comment>
<dbReference type="PANTHER" id="PTHR43806:SF65">
    <property type="entry name" value="SERINE PROTEASE APRX"/>
    <property type="match status" value="1"/>
</dbReference>
<evidence type="ECO:0000256" key="9">
    <source>
        <dbReference type="SAM" id="SignalP"/>
    </source>
</evidence>
<feature type="domain" description="Peptidase S8/S53" evidence="10">
    <location>
        <begin position="207"/>
        <end position="474"/>
    </location>
</feature>
<dbReference type="InterPro" id="IPR023827">
    <property type="entry name" value="Peptidase_S8_Asp-AS"/>
</dbReference>
<evidence type="ECO:0000256" key="3">
    <source>
        <dbReference type="ARBA" id="ARBA00022801"/>
    </source>
</evidence>
<feature type="active site" description="Charge relay system" evidence="5 6">
    <location>
        <position position="427"/>
    </location>
</feature>
<dbReference type="GO" id="GO:0006508">
    <property type="term" value="P:proteolysis"/>
    <property type="evidence" value="ECO:0007669"/>
    <property type="project" value="UniProtKB-KW"/>
</dbReference>
<keyword evidence="4 6" id="KW-0720">Serine protease</keyword>
<dbReference type="AlphaFoldDB" id="A0A7W9HH32"/>
<dbReference type="Proteomes" id="UP000552097">
    <property type="component" value="Unassembled WGS sequence"/>
</dbReference>
<dbReference type="Pfam" id="PF00082">
    <property type="entry name" value="Peptidase_S8"/>
    <property type="match status" value="1"/>
</dbReference>
<evidence type="ECO:0000256" key="6">
    <source>
        <dbReference type="PROSITE-ProRule" id="PRU01240"/>
    </source>
</evidence>
<feature type="active site" description="Charge relay system" evidence="5 6">
    <location>
        <position position="216"/>
    </location>
</feature>
<evidence type="ECO:0000256" key="4">
    <source>
        <dbReference type="ARBA" id="ARBA00022825"/>
    </source>
</evidence>
<dbReference type="InterPro" id="IPR015500">
    <property type="entry name" value="Peptidase_S8_subtilisin-rel"/>
</dbReference>
<evidence type="ECO:0000256" key="7">
    <source>
        <dbReference type="RuleBase" id="RU003355"/>
    </source>
</evidence>
<dbReference type="RefSeq" id="WP_184918155.1">
    <property type="nucleotide sequence ID" value="NZ_JACHMO010000001.1"/>
</dbReference>
<dbReference type="PRINTS" id="PR00723">
    <property type="entry name" value="SUBTILISIN"/>
</dbReference>
<evidence type="ECO:0000259" key="10">
    <source>
        <dbReference type="Pfam" id="PF00082"/>
    </source>
</evidence>
<keyword evidence="9" id="KW-0732">Signal</keyword>
<dbReference type="PANTHER" id="PTHR43806">
    <property type="entry name" value="PEPTIDASE S8"/>
    <property type="match status" value="1"/>
</dbReference>
<keyword evidence="2 6" id="KW-0645">Protease</keyword>
<proteinExistence type="inferred from homology"/>
<dbReference type="SUPFAM" id="SSF52743">
    <property type="entry name" value="Subtilisin-like"/>
    <property type="match status" value="1"/>
</dbReference>
<gene>
    <name evidence="11" type="ORF">F4560_001599</name>
</gene>
<dbReference type="InterPro" id="IPR050131">
    <property type="entry name" value="Peptidase_S8_subtilisin-like"/>
</dbReference>